<name>U9UKA1_RHIID</name>
<evidence type="ECO:0000313" key="1">
    <source>
        <dbReference type="EMBL" id="ESA20102.1"/>
    </source>
</evidence>
<reference evidence="1" key="1">
    <citation type="submission" date="2013-07" db="EMBL/GenBank/DDBJ databases">
        <title>The genome of an arbuscular mycorrhizal fungus provides insights into the evolution of the oldest plant symbiosis.</title>
        <authorList>
            <consortium name="DOE Joint Genome Institute"/>
            <person name="Tisserant E."/>
            <person name="Malbreil M."/>
            <person name="Kuo A."/>
            <person name="Kohler A."/>
            <person name="Symeonidi A."/>
            <person name="Balestrini R."/>
            <person name="Charron P."/>
            <person name="Duensing N."/>
            <person name="Frei-dit-Frey N."/>
            <person name="Gianinazzi-Pearson V."/>
            <person name="Gilbert B."/>
            <person name="Handa Y."/>
            <person name="Hijri M."/>
            <person name="Kaul R."/>
            <person name="Kawaguchi M."/>
            <person name="Krajinski F."/>
            <person name="Lammers P."/>
            <person name="Lapierre D."/>
            <person name="Masclaux F.G."/>
            <person name="Murat C."/>
            <person name="Morin E."/>
            <person name="Ndikumana S."/>
            <person name="Pagni M."/>
            <person name="Petitpierre D."/>
            <person name="Requena N."/>
            <person name="Rosikiewicz P."/>
            <person name="Riley R."/>
            <person name="Saito K."/>
            <person name="San Clemente H."/>
            <person name="Shapiro H."/>
            <person name="van Tuinen D."/>
            <person name="Becard G."/>
            <person name="Bonfante P."/>
            <person name="Paszkowski U."/>
            <person name="Shachar-Hill Y."/>
            <person name="Young J.P."/>
            <person name="Sanders I.R."/>
            <person name="Henrissat B."/>
            <person name="Rensing S.A."/>
            <person name="Grigoriev I.V."/>
            <person name="Corradi N."/>
            <person name="Roux C."/>
            <person name="Martin F."/>
        </authorList>
    </citation>
    <scope>NUCLEOTIDE SEQUENCE</scope>
    <source>
        <strain evidence="1">DAOM 197198</strain>
    </source>
</reference>
<organism evidence="1">
    <name type="scientific">Rhizophagus irregularis (strain DAOM 181602 / DAOM 197198 / MUCL 43194)</name>
    <name type="common">Arbuscular mycorrhizal fungus</name>
    <name type="synonym">Glomus intraradices</name>
    <dbReference type="NCBI Taxonomy" id="747089"/>
    <lineage>
        <taxon>Eukaryota</taxon>
        <taxon>Fungi</taxon>
        <taxon>Fungi incertae sedis</taxon>
        <taxon>Mucoromycota</taxon>
        <taxon>Glomeromycotina</taxon>
        <taxon>Glomeromycetes</taxon>
        <taxon>Glomerales</taxon>
        <taxon>Glomeraceae</taxon>
        <taxon>Rhizophagus</taxon>
    </lineage>
</organism>
<gene>
    <name evidence="1" type="ORF">GLOINDRAFT_18887</name>
</gene>
<sequence>MMRAARTRAKRDRIGASGRYCPSGTVLSSKRGEAIVKKELIINEEKKEKELEEDKILSDKNLNQAGMRPFFQQFPNIKDQTMVKEIFHRAMRVALIQKG</sequence>
<proteinExistence type="predicted"/>
<dbReference type="AlphaFoldDB" id="U9UKA1"/>
<protein>
    <submittedName>
        <fullName evidence="1">Uncharacterized protein</fullName>
    </submittedName>
</protein>
<dbReference type="HOGENOM" id="CLU_2321554_0_0_1"/>
<dbReference type="EMBL" id="KI277652">
    <property type="protein sequence ID" value="ESA20102.1"/>
    <property type="molecule type" value="Genomic_DNA"/>
</dbReference>
<accession>U9UKA1</accession>